<feature type="transmembrane region" description="Helical" evidence="1">
    <location>
        <begin position="260"/>
        <end position="285"/>
    </location>
</feature>
<keyword evidence="1" id="KW-1133">Transmembrane helix</keyword>
<protein>
    <recommendedName>
        <fullName evidence="4">Glycerophosphoryl diester phosphodiesterase membrane domain-containing protein</fullName>
    </recommendedName>
</protein>
<feature type="transmembrane region" description="Helical" evidence="1">
    <location>
        <begin position="207"/>
        <end position="240"/>
    </location>
</feature>
<name>A0A2H0VD97_9BACT</name>
<feature type="transmembrane region" description="Helical" evidence="1">
    <location>
        <begin position="117"/>
        <end position="142"/>
    </location>
</feature>
<keyword evidence="1" id="KW-0472">Membrane</keyword>
<sequence>MISYSKIIREAYKVTVRNPIFWLFGLFLAGGFNLNFLHFQNLDWTLPQAEVEFYRILFFFQSKPEMLTFFSLGLLFGTLLSLFLTNWSKIMLVLGADTFLEKKSFFIKQESHKSLRFLCPVIKVSLITSGLLLSAAVVLLVPPVFFVKSLEYQTLFWLLGALVFLPLAFTVSCLNIFGSFFIVEFKVSAGKALDLATDLFATCWTKIFALAVILMLIYAGVFVLGVGGILFVKFIIGTLVTTVPGLGNLQFFGMIMASRIVSGILLWVLVAGLNVFFSTALLLLFKELIEESKHRKEANSPVHVAV</sequence>
<evidence type="ECO:0000313" key="2">
    <source>
        <dbReference type="EMBL" id="PIR96270.1"/>
    </source>
</evidence>
<comment type="caution">
    <text evidence="2">The sequence shown here is derived from an EMBL/GenBank/DDBJ whole genome shotgun (WGS) entry which is preliminary data.</text>
</comment>
<gene>
    <name evidence="2" type="ORF">COT92_01960</name>
</gene>
<dbReference type="EMBL" id="PFAK01000032">
    <property type="protein sequence ID" value="PIR96270.1"/>
    <property type="molecule type" value="Genomic_DNA"/>
</dbReference>
<evidence type="ECO:0000256" key="1">
    <source>
        <dbReference type="SAM" id="Phobius"/>
    </source>
</evidence>
<accession>A0A2H0VD97</accession>
<reference evidence="3" key="1">
    <citation type="submission" date="2017-09" db="EMBL/GenBank/DDBJ databases">
        <title>Depth-based differentiation of microbial function through sediment-hosted aquifers and enrichment of novel symbionts in the deep terrestrial subsurface.</title>
        <authorList>
            <person name="Probst A.J."/>
            <person name="Ladd B."/>
            <person name="Jarett J.K."/>
            <person name="Geller-Mcgrath D.E."/>
            <person name="Sieber C.M.K."/>
            <person name="Emerson J.B."/>
            <person name="Anantharaman K."/>
            <person name="Thomas B.C."/>
            <person name="Malmstrom R."/>
            <person name="Stieglmeier M."/>
            <person name="Klingl A."/>
            <person name="Woyke T."/>
            <person name="Ryan C.M."/>
            <person name="Banfield J.F."/>
        </authorList>
    </citation>
    <scope>NUCLEOTIDE SEQUENCE [LARGE SCALE GENOMIC DNA]</scope>
</reference>
<dbReference type="Proteomes" id="UP000230922">
    <property type="component" value="Unassembled WGS sequence"/>
</dbReference>
<organism evidence="2 3">
    <name type="scientific">Candidatus Doudnabacteria bacterium CG10_big_fil_rev_8_21_14_0_10_42_18</name>
    <dbReference type="NCBI Taxonomy" id="1974552"/>
    <lineage>
        <taxon>Bacteria</taxon>
        <taxon>Candidatus Doudnaibacteriota</taxon>
    </lineage>
</organism>
<proteinExistence type="predicted"/>
<evidence type="ECO:0008006" key="4">
    <source>
        <dbReference type="Google" id="ProtNLM"/>
    </source>
</evidence>
<evidence type="ECO:0000313" key="3">
    <source>
        <dbReference type="Proteomes" id="UP000230922"/>
    </source>
</evidence>
<dbReference type="AlphaFoldDB" id="A0A2H0VD97"/>
<keyword evidence="1" id="KW-0812">Transmembrane</keyword>
<feature type="transmembrane region" description="Helical" evidence="1">
    <location>
        <begin position="69"/>
        <end position="96"/>
    </location>
</feature>
<feature type="transmembrane region" description="Helical" evidence="1">
    <location>
        <begin position="154"/>
        <end position="183"/>
    </location>
</feature>
<feature type="transmembrane region" description="Helical" evidence="1">
    <location>
        <begin position="20"/>
        <end position="39"/>
    </location>
</feature>